<dbReference type="Pfam" id="PF02311">
    <property type="entry name" value="AraC_binding"/>
    <property type="match status" value="1"/>
</dbReference>
<reference evidence="3 4" key="1">
    <citation type="submission" date="2018-06" db="EMBL/GenBank/DDBJ databases">
        <title>Echinicola strongylocentroti sp. nov., isolated from a sea urchin Strongylocentrotus intermedius.</title>
        <authorList>
            <person name="Bae S.S."/>
        </authorList>
    </citation>
    <scope>NUCLEOTIDE SEQUENCE [LARGE SCALE GENOMIC DNA]</scope>
    <source>
        <strain evidence="3 4">MEBiC08714</strain>
    </source>
</reference>
<keyword evidence="4" id="KW-1185">Reference proteome</keyword>
<gene>
    <name evidence="3" type="ORF">DN752_20685</name>
</gene>
<name>A0A2Z4IMM4_9BACT</name>
<dbReference type="GO" id="GO:0043565">
    <property type="term" value="F:sequence-specific DNA binding"/>
    <property type="evidence" value="ECO:0007669"/>
    <property type="project" value="InterPro"/>
</dbReference>
<dbReference type="SUPFAM" id="SSF51215">
    <property type="entry name" value="Regulatory protein AraC"/>
    <property type="match status" value="1"/>
</dbReference>
<sequence length="276" mass="32531">MMKRYKQFDDVIVQVFETVKWEHPIHNHNHYEIIFIKHGKGSHHLNGRVVTYGMGDVFMLGPSDKHKFIIDKKTKFVYFKFTKRYISHPPAINVPETWNQLTSYVLKHPERKRGSLLTIASDKAKISLLFDLIVSEEAENDDPALIYQLMVSIMIILDRNLKSLTIESAPIDRPIAEEILEYIDHHIREPSKLTLQHLADRFYFSPNYIGPWFKHNIGISLKDYVSQYRLKLILKLLQKGQLSYKQITVEFGFVDESHLYKFIKNKTGRRLSDWKS</sequence>
<dbReference type="InterPro" id="IPR014710">
    <property type="entry name" value="RmlC-like_jellyroll"/>
</dbReference>
<dbReference type="EMBL" id="CP030041">
    <property type="protein sequence ID" value="AWW32362.1"/>
    <property type="molecule type" value="Genomic_DNA"/>
</dbReference>
<dbReference type="Pfam" id="PF12833">
    <property type="entry name" value="HTH_18"/>
    <property type="match status" value="1"/>
</dbReference>
<dbReference type="AlphaFoldDB" id="A0A2Z4IMM4"/>
<dbReference type="InterPro" id="IPR018060">
    <property type="entry name" value="HTH_AraC"/>
</dbReference>
<feature type="domain" description="HTH araC/xylS-type" evidence="2">
    <location>
        <begin position="177"/>
        <end position="276"/>
    </location>
</feature>
<dbReference type="GO" id="GO:0003700">
    <property type="term" value="F:DNA-binding transcription factor activity"/>
    <property type="evidence" value="ECO:0007669"/>
    <property type="project" value="InterPro"/>
</dbReference>
<keyword evidence="1" id="KW-0238">DNA-binding</keyword>
<dbReference type="PANTHER" id="PTHR43280:SF34">
    <property type="entry name" value="ARAC-FAMILY TRANSCRIPTIONAL REGULATOR"/>
    <property type="match status" value="1"/>
</dbReference>
<proteinExistence type="predicted"/>
<dbReference type="KEGG" id="est:DN752_20685"/>
<dbReference type="PANTHER" id="PTHR43280">
    <property type="entry name" value="ARAC-FAMILY TRANSCRIPTIONAL REGULATOR"/>
    <property type="match status" value="1"/>
</dbReference>
<dbReference type="InterPro" id="IPR003313">
    <property type="entry name" value="AraC-bd"/>
</dbReference>
<dbReference type="SMART" id="SM00342">
    <property type="entry name" value="HTH_ARAC"/>
    <property type="match status" value="1"/>
</dbReference>
<evidence type="ECO:0000313" key="4">
    <source>
        <dbReference type="Proteomes" id="UP000248688"/>
    </source>
</evidence>
<evidence type="ECO:0000256" key="1">
    <source>
        <dbReference type="ARBA" id="ARBA00023125"/>
    </source>
</evidence>
<dbReference type="Proteomes" id="UP000248688">
    <property type="component" value="Chromosome"/>
</dbReference>
<protein>
    <recommendedName>
        <fullName evidence="2">HTH araC/xylS-type domain-containing protein</fullName>
    </recommendedName>
</protein>
<dbReference type="Gene3D" id="2.60.120.10">
    <property type="entry name" value="Jelly Rolls"/>
    <property type="match status" value="1"/>
</dbReference>
<dbReference type="OrthoDB" id="6283866at2"/>
<organism evidence="3 4">
    <name type="scientific">Echinicola strongylocentroti</name>
    <dbReference type="NCBI Taxonomy" id="1795355"/>
    <lineage>
        <taxon>Bacteria</taxon>
        <taxon>Pseudomonadati</taxon>
        <taxon>Bacteroidota</taxon>
        <taxon>Cytophagia</taxon>
        <taxon>Cytophagales</taxon>
        <taxon>Cyclobacteriaceae</taxon>
        <taxon>Echinicola</taxon>
    </lineage>
</organism>
<dbReference type="InterPro" id="IPR037923">
    <property type="entry name" value="HTH-like"/>
</dbReference>
<dbReference type="Gene3D" id="1.10.10.60">
    <property type="entry name" value="Homeodomain-like"/>
    <property type="match status" value="2"/>
</dbReference>
<accession>A0A2Z4IMM4</accession>
<evidence type="ECO:0000259" key="2">
    <source>
        <dbReference type="PROSITE" id="PS01124"/>
    </source>
</evidence>
<evidence type="ECO:0000313" key="3">
    <source>
        <dbReference type="EMBL" id="AWW32362.1"/>
    </source>
</evidence>
<dbReference type="RefSeq" id="WP_112785735.1">
    <property type="nucleotide sequence ID" value="NZ_CP030041.1"/>
</dbReference>
<dbReference type="PROSITE" id="PS01124">
    <property type="entry name" value="HTH_ARAC_FAMILY_2"/>
    <property type="match status" value="1"/>
</dbReference>